<dbReference type="EC" id="2.7.13.3" evidence="3"/>
<evidence type="ECO:0000256" key="7">
    <source>
        <dbReference type="ARBA" id="ARBA00022679"/>
    </source>
</evidence>
<dbReference type="CDD" id="cd00082">
    <property type="entry name" value="HisKA"/>
    <property type="match status" value="1"/>
</dbReference>
<evidence type="ECO:0000256" key="6">
    <source>
        <dbReference type="ARBA" id="ARBA00022553"/>
    </source>
</evidence>
<evidence type="ECO:0000256" key="14">
    <source>
        <dbReference type="ARBA" id="ARBA00023136"/>
    </source>
</evidence>
<dbReference type="SMR" id="F0JJI7"/>
<dbReference type="Proteomes" id="UP000007845">
    <property type="component" value="Chromosome"/>
</dbReference>
<dbReference type="SUPFAM" id="SSF103190">
    <property type="entry name" value="Sensory domain-like"/>
    <property type="match status" value="1"/>
</dbReference>
<dbReference type="InterPro" id="IPR003594">
    <property type="entry name" value="HATPase_dom"/>
</dbReference>
<dbReference type="InterPro" id="IPR036097">
    <property type="entry name" value="HisK_dim/P_sf"/>
</dbReference>
<keyword evidence="9" id="KW-0547">Nucleotide-binding</keyword>
<keyword evidence="20" id="KW-1185">Reference proteome</keyword>
<keyword evidence="6" id="KW-0597">Phosphoprotein</keyword>
<evidence type="ECO:0000256" key="15">
    <source>
        <dbReference type="ARBA" id="ARBA00073143"/>
    </source>
</evidence>
<evidence type="ECO:0000256" key="13">
    <source>
        <dbReference type="ARBA" id="ARBA00023012"/>
    </source>
</evidence>
<evidence type="ECO:0000256" key="8">
    <source>
        <dbReference type="ARBA" id="ARBA00022692"/>
    </source>
</evidence>
<keyword evidence="14 17" id="KW-0472">Membrane</keyword>
<dbReference type="PIRSF" id="PIRSF036431">
    <property type="entry name" value="STHK_DctB"/>
    <property type="match status" value="1"/>
</dbReference>
<keyword evidence="11" id="KW-0067">ATP-binding</keyword>
<dbReference type="InterPro" id="IPR033479">
    <property type="entry name" value="dCache_1"/>
</dbReference>
<protein>
    <recommendedName>
        <fullName evidence="15">C4-dicarboxylate transport sensor protein DctB</fullName>
        <ecNumber evidence="3">2.7.13.3</ecNumber>
    </recommendedName>
</protein>
<evidence type="ECO:0000256" key="10">
    <source>
        <dbReference type="ARBA" id="ARBA00022777"/>
    </source>
</evidence>
<dbReference type="PANTHER" id="PTHR43065">
    <property type="entry name" value="SENSOR HISTIDINE KINASE"/>
    <property type="match status" value="1"/>
</dbReference>
<keyword evidence="8 17" id="KW-0812">Transmembrane</keyword>
<dbReference type="FunFam" id="1.10.287.130:FF:000049">
    <property type="entry name" value="C4-dicarboxylate transport sensor protein DctB"/>
    <property type="match status" value="1"/>
</dbReference>
<comment type="catalytic activity">
    <reaction evidence="1">
        <text>ATP + protein L-histidine = ADP + protein N-phospho-L-histidine.</text>
        <dbReference type="EC" id="2.7.13.3"/>
    </reaction>
</comment>
<keyword evidence="13" id="KW-0902">Two-component regulatory system</keyword>
<evidence type="ECO:0000256" key="11">
    <source>
        <dbReference type="ARBA" id="ARBA00022840"/>
    </source>
</evidence>
<evidence type="ECO:0000256" key="9">
    <source>
        <dbReference type="ARBA" id="ARBA00022741"/>
    </source>
</evidence>
<dbReference type="RefSeq" id="WP_014323510.1">
    <property type="nucleotide sequence ID" value="NC_016803.1"/>
</dbReference>
<accession>F0JJI7</accession>
<keyword evidence="4" id="KW-1003">Cell membrane</keyword>
<keyword evidence="5" id="KW-0997">Cell inner membrane</keyword>
<proteinExistence type="predicted"/>
<keyword evidence="10 19" id="KW-0418">Kinase</keyword>
<dbReference type="STRING" id="641491.DND132_2883"/>
<dbReference type="eggNOG" id="COG4191">
    <property type="taxonomic scope" value="Bacteria"/>
</dbReference>
<dbReference type="InterPro" id="IPR029151">
    <property type="entry name" value="Sensor-like_sf"/>
</dbReference>
<dbReference type="SUPFAM" id="SSF55874">
    <property type="entry name" value="ATPase domain of HSP90 chaperone/DNA topoisomerase II/histidine kinase"/>
    <property type="match status" value="1"/>
</dbReference>
<evidence type="ECO:0000256" key="16">
    <source>
        <dbReference type="SAM" id="Coils"/>
    </source>
</evidence>
<dbReference type="CDD" id="cd12914">
    <property type="entry name" value="PDC1_DGC_like"/>
    <property type="match status" value="1"/>
</dbReference>
<organism evidence="19 20">
    <name type="scientific">Pseudodesulfovibrio mercurii</name>
    <dbReference type="NCBI Taxonomy" id="641491"/>
    <lineage>
        <taxon>Bacteria</taxon>
        <taxon>Pseudomonadati</taxon>
        <taxon>Thermodesulfobacteriota</taxon>
        <taxon>Desulfovibrionia</taxon>
        <taxon>Desulfovibrionales</taxon>
        <taxon>Desulfovibrionaceae</taxon>
    </lineage>
</organism>
<evidence type="ECO:0000256" key="5">
    <source>
        <dbReference type="ARBA" id="ARBA00022519"/>
    </source>
</evidence>
<dbReference type="SUPFAM" id="SSF47384">
    <property type="entry name" value="Homodimeric domain of signal transducing histidine kinase"/>
    <property type="match status" value="1"/>
</dbReference>
<dbReference type="Pfam" id="PF02518">
    <property type="entry name" value="HATPase_c"/>
    <property type="match status" value="1"/>
</dbReference>
<gene>
    <name evidence="19" type="ORF">DND132_2883</name>
</gene>
<name>F0JJI7_9BACT</name>
<evidence type="ECO:0000256" key="1">
    <source>
        <dbReference type="ARBA" id="ARBA00000085"/>
    </source>
</evidence>
<dbReference type="PANTHER" id="PTHR43065:SF46">
    <property type="entry name" value="C4-DICARBOXYLATE TRANSPORT SENSOR PROTEIN DCTB"/>
    <property type="match status" value="1"/>
</dbReference>
<dbReference type="SMART" id="SM00387">
    <property type="entry name" value="HATPase_c"/>
    <property type="match status" value="1"/>
</dbReference>
<dbReference type="Gene3D" id="1.10.287.130">
    <property type="match status" value="1"/>
</dbReference>
<feature type="domain" description="Histidine kinase" evidence="18">
    <location>
        <begin position="381"/>
        <end position="594"/>
    </location>
</feature>
<dbReference type="HOGENOM" id="CLU_000445_94_2_7"/>
<reference evidence="19 20" key="1">
    <citation type="journal article" date="2011" name="J. Bacteriol.">
        <title>Genome sequence of the mercury-methylating strain Desulfovibrio desulfuricans ND132.</title>
        <authorList>
            <person name="Brown S.D."/>
            <person name="Gilmour C.C."/>
            <person name="Kucken A.M."/>
            <person name="Wall J.D."/>
            <person name="Elias D.A."/>
            <person name="Brandt C.C."/>
            <person name="Podar M."/>
            <person name="Chertkov O."/>
            <person name="Held B."/>
            <person name="Bruce D.C."/>
            <person name="Detter J.C."/>
            <person name="Tapia R."/>
            <person name="Han C.S."/>
            <person name="Goodwin L.A."/>
            <person name="Cheng J.F."/>
            <person name="Pitluck S."/>
            <person name="Woyke T."/>
            <person name="Mikhailova N."/>
            <person name="Ivanova N.N."/>
            <person name="Han J."/>
            <person name="Lucas S."/>
            <person name="Lapidus A.L."/>
            <person name="Land M.L."/>
            <person name="Hauser L.J."/>
            <person name="Palumbo A.V."/>
        </authorList>
    </citation>
    <scope>NUCLEOTIDE SEQUENCE [LARGE SCALE GENOMIC DNA]</scope>
    <source>
        <strain evidence="19 20">ND132</strain>
    </source>
</reference>
<evidence type="ECO:0000313" key="20">
    <source>
        <dbReference type="Proteomes" id="UP000007845"/>
    </source>
</evidence>
<keyword evidence="7" id="KW-0808">Transferase</keyword>
<dbReference type="AlphaFoldDB" id="F0JJI7"/>
<dbReference type="InterPro" id="IPR004358">
    <property type="entry name" value="Sig_transdc_His_kin-like_C"/>
</dbReference>
<dbReference type="InterPro" id="IPR003661">
    <property type="entry name" value="HisK_dim/P_dom"/>
</dbReference>
<evidence type="ECO:0000256" key="2">
    <source>
        <dbReference type="ARBA" id="ARBA00004429"/>
    </source>
</evidence>
<dbReference type="Gene3D" id="3.30.450.20">
    <property type="entry name" value="PAS domain"/>
    <property type="match status" value="2"/>
</dbReference>
<evidence type="ECO:0000256" key="4">
    <source>
        <dbReference type="ARBA" id="ARBA00022475"/>
    </source>
</evidence>
<evidence type="ECO:0000259" key="18">
    <source>
        <dbReference type="PROSITE" id="PS50109"/>
    </source>
</evidence>
<dbReference type="GO" id="GO:0005886">
    <property type="term" value="C:plasma membrane"/>
    <property type="evidence" value="ECO:0007669"/>
    <property type="project" value="UniProtKB-SubCell"/>
</dbReference>
<dbReference type="GO" id="GO:0005524">
    <property type="term" value="F:ATP binding"/>
    <property type="evidence" value="ECO:0007669"/>
    <property type="project" value="UniProtKB-KW"/>
</dbReference>
<dbReference type="InterPro" id="IPR017055">
    <property type="entry name" value="Sig_transdc_His_kinase_DctB"/>
</dbReference>
<evidence type="ECO:0000313" key="19">
    <source>
        <dbReference type="EMBL" id="EGB16086.1"/>
    </source>
</evidence>
<feature type="coiled-coil region" evidence="16">
    <location>
        <begin position="338"/>
        <end position="372"/>
    </location>
</feature>
<keyword evidence="16" id="KW-0175">Coiled coil</keyword>
<dbReference type="PROSITE" id="PS50109">
    <property type="entry name" value="HIS_KIN"/>
    <property type="match status" value="1"/>
</dbReference>
<evidence type="ECO:0000256" key="12">
    <source>
        <dbReference type="ARBA" id="ARBA00022989"/>
    </source>
</evidence>
<dbReference type="Pfam" id="PF02743">
    <property type="entry name" value="dCache_1"/>
    <property type="match status" value="1"/>
</dbReference>
<sequence length="601" mass="67824">MRRGAQAKHESLQRDAIQHPGRDAGIFLLIGLPFIVGLLVQYDYLQDLEQVSDERLTLYEMTLDSELRKYEYLPYLISENGMVTAFLTKGGEGVPINRFLKRVNTIAESSVVYIIGTDGIVKAASNWDRPNAFIGLDLGFRPYFKDAMAGRQGTFFGVGITRGEPGIYISHPIKDRDEVIGVAVAKIALSPLEHLWKEGGETLIVTDSNGVIVLTSRPSWKYMTLTPLDAGLIQEIHDREHYPKFQLKHLPWHTRTRFGFVQETTIGTERFLLNTRGIPGTDWKISYLTPQGPLWERTLGVSLTTFVVLGLAVLTRLFLRERRQRQISRQQAVEANRIRDINRQLAQEVEERKRTEHELRAAQEELVQAGKLAALGEMATAIAHELNQPIAATKTYVASCRLMLKRDKLDDLDPTLIKVSELGDRMAKVTGQLKSFARRSTDKDIEFDLRLAIKEALNLMKHQFLVENCDLKLSMPGQPVLIRGDRMRMEQVLINLFRNGLDALQETASPLIGVRLSEDGDRATIHVWDNGPGIAEEVGKKIFEPFVTTKKEGIGVGLGLSISYKIVKDMKGDFRVGNRDPHGAEFFVILPRSKQKQEEES</sequence>
<feature type="transmembrane region" description="Helical" evidence="17">
    <location>
        <begin position="21"/>
        <end position="42"/>
    </location>
</feature>
<keyword evidence="12 17" id="KW-1133">Transmembrane helix</keyword>
<evidence type="ECO:0000256" key="3">
    <source>
        <dbReference type="ARBA" id="ARBA00012438"/>
    </source>
</evidence>
<dbReference type="PRINTS" id="PR00344">
    <property type="entry name" value="BCTRLSENSOR"/>
</dbReference>
<dbReference type="InterPro" id="IPR036890">
    <property type="entry name" value="HATPase_C_sf"/>
</dbReference>
<dbReference type="GO" id="GO:0000155">
    <property type="term" value="F:phosphorelay sensor kinase activity"/>
    <property type="evidence" value="ECO:0007669"/>
    <property type="project" value="InterPro"/>
</dbReference>
<comment type="subcellular location">
    <subcellularLocation>
        <location evidence="2">Cell inner membrane</location>
        <topology evidence="2">Multi-pass membrane protein</topology>
    </subcellularLocation>
</comment>
<dbReference type="SMART" id="SM00388">
    <property type="entry name" value="HisKA"/>
    <property type="match status" value="1"/>
</dbReference>
<dbReference type="KEGG" id="ddn:DND132_2883"/>
<evidence type="ECO:0000256" key="17">
    <source>
        <dbReference type="SAM" id="Phobius"/>
    </source>
</evidence>
<dbReference type="InterPro" id="IPR005467">
    <property type="entry name" value="His_kinase_dom"/>
</dbReference>
<dbReference type="EMBL" id="CP003220">
    <property type="protein sequence ID" value="EGB16086.1"/>
    <property type="molecule type" value="Genomic_DNA"/>
</dbReference>
<dbReference type="Gene3D" id="3.30.565.10">
    <property type="entry name" value="Histidine kinase-like ATPase, C-terminal domain"/>
    <property type="match status" value="1"/>
</dbReference>